<evidence type="ECO:0000313" key="4">
    <source>
        <dbReference type="EMBL" id="AYO44913.1"/>
    </source>
</evidence>
<dbReference type="OrthoDB" id="18679at2759"/>
<evidence type="ECO:0000256" key="1">
    <source>
        <dbReference type="ARBA" id="ARBA00009480"/>
    </source>
</evidence>
<dbReference type="PANTHER" id="PTHR19305:SF9">
    <property type="entry name" value="SYNAPTOSOMAL-ASSOCIATED PROTEIN 29"/>
    <property type="match status" value="1"/>
</dbReference>
<comment type="similarity">
    <text evidence="1">Belongs to the SNAP-25 family.</text>
</comment>
<dbReference type="GO" id="GO:0031201">
    <property type="term" value="C:SNARE complex"/>
    <property type="evidence" value="ECO:0007669"/>
    <property type="project" value="TreeGrafter"/>
</dbReference>
<dbReference type="Proteomes" id="UP000269793">
    <property type="component" value="Chromosome VIII"/>
</dbReference>
<dbReference type="GO" id="GO:0006906">
    <property type="term" value="P:vesicle fusion"/>
    <property type="evidence" value="ECO:0007669"/>
    <property type="project" value="TreeGrafter"/>
</dbReference>
<evidence type="ECO:0000256" key="2">
    <source>
        <dbReference type="SAM" id="MobiDB-lite"/>
    </source>
</evidence>
<dbReference type="AlphaFoldDB" id="A0A3G2SA56"/>
<sequence length="330" mass="36863">MKPLFRRKPKIPPVEQPPPAPSHSSELDPYVSAKGAAGRPRDPYGSASAETPQPSDAELLAEYGSGSAPPVSRLPPPTSVYRDPYTTQGAGSEFDPDEEAIQDIKYQLRSTKQESLSSSRNAVRLAREAEETATNTMVRLGEQSDTIGDTERSLDVAKAHASRAEDNARLIAQLNQSIFRPKFTRNKKAKRDAEEYRAVQRHIDERQERELTRAEMLSSQRRVEESVSNTGMFSKMRSKFGGGPAGELVDPQEQRRRYQFEATASDDEMEDEIDGNLDEIAALSARMNVLGRAMGQEVDEQNRRLHRVSDKTTALDTRIYAGTKRLENLK</sequence>
<protein>
    <submittedName>
        <fullName evidence="4">Protein transport protein sec9</fullName>
    </submittedName>
</protein>
<keyword evidence="5" id="KW-1185">Reference proteome</keyword>
<gene>
    <name evidence="4" type="primary">sec9</name>
    <name evidence="4" type="ORF">DNF11_3963</name>
</gene>
<dbReference type="GO" id="GO:0005484">
    <property type="term" value="F:SNAP receptor activity"/>
    <property type="evidence" value="ECO:0007669"/>
    <property type="project" value="TreeGrafter"/>
</dbReference>
<dbReference type="CDD" id="cd15857">
    <property type="entry name" value="SNARE_SEC9C"/>
    <property type="match status" value="1"/>
</dbReference>
<dbReference type="GO" id="GO:0019905">
    <property type="term" value="F:syntaxin binding"/>
    <property type="evidence" value="ECO:0007669"/>
    <property type="project" value="TreeGrafter"/>
</dbReference>
<dbReference type="SMART" id="SM00397">
    <property type="entry name" value="t_SNARE"/>
    <property type="match status" value="2"/>
</dbReference>
<evidence type="ECO:0000259" key="3">
    <source>
        <dbReference type="PROSITE" id="PS50192"/>
    </source>
</evidence>
<dbReference type="InterPro" id="IPR000727">
    <property type="entry name" value="T_SNARE_dom"/>
</dbReference>
<dbReference type="PANTHER" id="PTHR19305">
    <property type="entry name" value="SYNAPTOSOMAL ASSOCIATED PROTEIN"/>
    <property type="match status" value="1"/>
</dbReference>
<dbReference type="STRING" id="425264.A0A3G2SA56"/>
<name>A0A3G2SA56_MALR7</name>
<feature type="compositionally biased region" description="Pro residues" evidence="2">
    <location>
        <begin position="11"/>
        <end position="21"/>
    </location>
</feature>
<organism evidence="4 5">
    <name type="scientific">Malassezia restricta (strain ATCC 96810 / NBRC 103918 / CBS 7877)</name>
    <name type="common">Seborrheic dermatitis infection agent</name>
    <dbReference type="NCBI Taxonomy" id="425264"/>
    <lineage>
        <taxon>Eukaryota</taxon>
        <taxon>Fungi</taxon>
        <taxon>Dikarya</taxon>
        <taxon>Basidiomycota</taxon>
        <taxon>Ustilaginomycotina</taxon>
        <taxon>Malasseziomycetes</taxon>
        <taxon>Malasseziales</taxon>
        <taxon>Malasseziaceae</taxon>
        <taxon>Malassezia</taxon>
    </lineage>
</organism>
<dbReference type="VEuPathDB" id="FungiDB:DNF11_3963"/>
<dbReference type="CDD" id="cd15886">
    <property type="entry name" value="SNARE_SEC9N"/>
    <property type="match status" value="1"/>
</dbReference>
<feature type="compositionally biased region" description="Basic residues" evidence="2">
    <location>
        <begin position="1"/>
        <end position="10"/>
    </location>
</feature>
<feature type="region of interest" description="Disordered" evidence="2">
    <location>
        <begin position="1"/>
        <end position="98"/>
    </location>
</feature>
<dbReference type="GO" id="GO:0005886">
    <property type="term" value="C:plasma membrane"/>
    <property type="evidence" value="ECO:0007669"/>
    <property type="project" value="TreeGrafter"/>
</dbReference>
<reference evidence="4 5" key="1">
    <citation type="submission" date="2018-10" db="EMBL/GenBank/DDBJ databases">
        <title>Complete genome sequence of Malassezia restricta CBS 7877.</title>
        <authorList>
            <person name="Morand S.C."/>
            <person name="Bertignac M."/>
            <person name="Iltis A."/>
            <person name="Kolder I."/>
            <person name="Pirovano W."/>
            <person name="Jourdain R."/>
            <person name="Clavaud C."/>
        </authorList>
    </citation>
    <scope>NUCLEOTIDE SEQUENCE [LARGE SCALE GENOMIC DNA]</scope>
    <source>
        <strain evidence="4 5">CBS 7877</strain>
    </source>
</reference>
<dbReference type="EMBL" id="CP033155">
    <property type="protein sequence ID" value="AYO44913.1"/>
    <property type="molecule type" value="Genomic_DNA"/>
</dbReference>
<dbReference type="Gene3D" id="1.20.5.110">
    <property type="match status" value="2"/>
</dbReference>
<evidence type="ECO:0000313" key="5">
    <source>
        <dbReference type="Proteomes" id="UP000269793"/>
    </source>
</evidence>
<dbReference type="PROSITE" id="PS50192">
    <property type="entry name" value="T_SNARE"/>
    <property type="match status" value="1"/>
</dbReference>
<proteinExistence type="inferred from homology"/>
<dbReference type="SUPFAM" id="SSF58038">
    <property type="entry name" value="SNARE fusion complex"/>
    <property type="match status" value="2"/>
</dbReference>
<dbReference type="GO" id="GO:0006887">
    <property type="term" value="P:exocytosis"/>
    <property type="evidence" value="ECO:0007669"/>
    <property type="project" value="TreeGrafter"/>
</dbReference>
<accession>A0A3G2SA56</accession>
<feature type="domain" description="T-SNARE coiled-coil homology" evidence="3">
    <location>
        <begin position="267"/>
        <end position="329"/>
    </location>
</feature>